<organism evidence="1 2">
    <name type="scientific">Streptomyces cadmiisoli</name>
    <dbReference type="NCBI Taxonomy" id="2184053"/>
    <lineage>
        <taxon>Bacteria</taxon>
        <taxon>Bacillati</taxon>
        <taxon>Actinomycetota</taxon>
        <taxon>Actinomycetes</taxon>
        <taxon>Kitasatosporales</taxon>
        <taxon>Streptomycetaceae</taxon>
        <taxon>Streptomyces</taxon>
        <taxon>Streptomyces aurantiacus group</taxon>
    </lineage>
</organism>
<sequence length="78" mass="8865">MTFFRVHLDRGRNASWAMEEESEELYETARVLLDLETGSFTDEVSEGLEYVGSALLVMDRVTLDPPMARTRPGGRTRV</sequence>
<dbReference type="EMBL" id="CP030073">
    <property type="protein sequence ID" value="AWW36487.1"/>
    <property type="molecule type" value="Genomic_DNA"/>
</dbReference>
<gene>
    <name evidence="1" type="ORF">DN051_07450</name>
</gene>
<name>A0A2Z4IUQ3_9ACTN</name>
<evidence type="ECO:0000313" key="2">
    <source>
        <dbReference type="Proteomes" id="UP000249616"/>
    </source>
</evidence>
<dbReference type="Proteomes" id="UP000249616">
    <property type="component" value="Chromosome"/>
</dbReference>
<accession>A0A2Z4IUQ3</accession>
<dbReference type="AlphaFoldDB" id="A0A2Z4IUQ3"/>
<dbReference type="RefSeq" id="WP_112438317.1">
    <property type="nucleotide sequence ID" value="NZ_CP030073.1"/>
</dbReference>
<keyword evidence="2" id="KW-1185">Reference proteome</keyword>
<dbReference type="KEGG" id="scad:DN051_07450"/>
<evidence type="ECO:0000313" key="1">
    <source>
        <dbReference type="EMBL" id="AWW36487.1"/>
    </source>
</evidence>
<proteinExistence type="predicted"/>
<protein>
    <submittedName>
        <fullName evidence="1">Uncharacterized protein</fullName>
    </submittedName>
</protein>
<reference evidence="1 2" key="1">
    <citation type="journal article" date="2019" name="Int. J. Syst. Evol. Microbiol.">
        <title>Streptomyces cadmiisoli sp. nov., a novel actinomycete isolated from cadmium-contaminated soil.</title>
        <authorList>
            <person name="Li K."/>
            <person name="Tang X."/>
            <person name="Zhao J."/>
            <person name="Guo Y."/>
            <person name="Tang Y."/>
            <person name="Gao J."/>
        </authorList>
    </citation>
    <scope>NUCLEOTIDE SEQUENCE [LARGE SCALE GENOMIC DNA]</scope>
    <source>
        <strain evidence="1 2">ZFG47</strain>
    </source>
</reference>